<evidence type="ECO:0000256" key="2">
    <source>
        <dbReference type="ARBA" id="ARBA00022692"/>
    </source>
</evidence>
<dbReference type="RefSeq" id="XP_066799324.1">
    <property type="nucleotide sequence ID" value="XM_066950109.1"/>
</dbReference>
<feature type="transmembrane region" description="Helical" evidence="9">
    <location>
        <begin position="90"/>
        <end position="112"/>
    </location>
</feature>
<feature type="compositionally biased region" description="Polar residues" evidence="8">
    <location>
        <begin position="441"/>
        <end position="451"/>
    </location>
</feature>
<dbReference type="CDD" id="cd03388">
    <property type="entry name" value="PAP2_SPPase1"/>
    <property type="match status" value="1"/>
</dbReference>
<keyword evidence="2 9" id="KW-0812">Transmembrane</keyword>
<feature type="domain" description="Phosphatidic acid phosphatase type 2/haloperoxidase" evidence="10">
    <location>
        <begin position="117"/>
        <end position="239"/>
    </location>
</feature>
<feature type="transmembrane region" description="Helical" evidence="9">
    <location>
        <begin position="320"/>
        <end position="342"/>
    </location>
</feature>
<organism evidence="11 12">
    <name type="scientific">Kwoniella newhampshirensis</name>
    <dbReference type="NCBI Taxonomy" id="1651941"/>
    <lineage>
        <taxon>Eukaryota</taxon>
        <taxon>Fungi</taxon>
        <taxon>Dikarya</taxon>
        <taxon>Basidiomycota</taxon>
        <taxon>Agaricomycotina</taxon>
        <taxon>Tremellomycetes</taxon>
        <taxon>Tremellales</taxon>
        <taxon>Cryptococcaceae</taxon>
        <taxon>Kwoniella</taxon>
    </lineage>
</organism>
<comment type="similarity">
    <text evidence="7">Belongs to the type 2 lipid phosphate phosphatase family.</text>
</comment>
<dbReference type="EMBL" id="JBCAWK010000015">
    <property type="protein sequence ID" value="KAK8843376.1"/>
    <property type="molecule type" value="Genomic_DNA"/>
</dbReference>
<dbReference type="KEGG" id="kne:92184291"/>
<sequence length="506" mass="56757">MASSSQHPTLPHLDIPSSVSETAVFQHTPEQDAQLNREWEPGCQPDEIYDRHLPPWRAWLRRAFVRRLRREKDWMAGWQQRVRTEERDKYFYWTAIFGTHTFFMAFLPLFFFFNHPVKGRGMTYVVGLGIYISSFSKDLVCVPRPYSPPVIRLSMSTHHHEYGFPSSHSTNSVSIALFLGQWIFEAREYFGWNVVMSTWSMLFFYAASVVGGRVYTGMHSTADILGGTAMGIACWALWIFVGDGVEEWVNTGTSLVPALSIPITLALVRYHPEPVDDCPCFEDAIAVLAVINGLFVGHWWSVFGQDDIPARSIFTDGPGLGLVIIAVRLVLGLGVLFAWRLVAKTTLLRILPPIFRAASRIIDIPTRRFYKAATDYNKVPPSVGFRAIPSVLDLQTGRDPASPVPSPINSPLLSPHPSQRSVSPMNNKSEIHTHALRSRPGKQNSGDQQVIQPGGSAQIKEKVRRKQVPKYDAEVLTKVGVYSGIGFLASTTLPAFFDWAERGLLD</sequence>
<dbReference type="InterPro" id="IPR000326">
    <property type="entry name" value="PAP2/HPO"/>
</dbReference>
<dbReference type="SMART" id="SM00014">
    <property type="entry name" value="acidPPc"/>
    <property type="match status" value="1"/>
</dbReference>
<evidence type="ECO:0000256" key="8">
    <source>
        <dbReference type="SAM" id="MobiDB-lite"/>
    </source>
</evidence>
<keyword evidence="12" id="KW-1185">Reference proteome</keyword>
<reference evidence="11 12" key="1">
    <citation type="journal article" date="2024" name="bioRxiv">
        <title>Comparative genomics of Cryptococcus and Kwoniella reveals pathogenesis evolution and contrasting karyotype dynamics via intercentromeric recombination or chromosome fusion.</title>
        <authorList>
            <person name="Coelho M.A."/>
            <person name="David-Palma M."/>
            <person name="Shea T."/>
            <person name="Bowers K."/>
            <person name="McGinley-Smith S."/>
            <person name="Mohammad A.W."/>
            <person name="Gnirke A."/>
            <person name="Yurkov A.M."/>
            <person name="Nowrousian M."/>
            <person name="Sun S."/>
            <person name="Cuomo C.A."/>
            <person name="Heitman J."/>
        </authorList>
    </citation>
    <scope>NUCLEOTIDE SEQUENCE [LARGE SCALE GENOMIC DNA]</scope>
    <source>
        <strain evidence="11 12">CBS 13917</strain>
    </source>
</reference>
<feature type="transmembrane region" description="Helical" evidence="9">
    <location>
        <begin position="248"/>
        <end position="268"/>
    </location>
</feature>
<evidence type="ECO:0000256" key="5">
    <source>
        <dbReference type="ARBA" id="ARBA00022989"/>
    </source>
</evidence>
<keyword evidence="3" id="KW-0378">Hydrolase</keyword>
<gene>
    <name evidence="11" type="ORF">IAR55_007033</name>
</gene>
<protein>
    <recommendedName>
        <fullName evidence="10">Phosphatidic acid phosphatase type 2/haloperoxidase domain-containing protein</fullName>
    </recommendedName>
</protein>
<evidence type="ECO:0000313" key="11">
    <source>
        <dbReference type="EMBL" id="KAK8843376.1"/>
    </source>
</evidence>
<evidence type="ECO:0000313" key="12">
    <source>
        <dbReference type="Proteomes" id="UP001388673"/>
    </source>
</evidence>
<dbReference type="Gene3D" id="1.20.144.10">
    <property type="entry name" value="Phosphatidic acid phosphatase type 2/haloperoxidase"/>
    <property type="match status" value="1"/>
</dbReference>
<comment type="subcellular location">
    <subcellularLocation>
        <location evidence="1">Endoplasmic reticulum membrane</location>
        <topology evidence="1">Multi-pass membrane protein</topology>
    </subcellularLocation>
</comment>
<evidence type="ECO:0000256" key="1">
    <source>
        <dbReference type="ARBA" id="ARBA00004477"/>
    </source>
</evidence>
<evidence type="ECO:0000256" key="6">
    <source>
        <dbReference type="ARBA" id="ARBA00023136"/>
    </source>
</evidence>
<dbReference type="GO" id="GO:0005789">
    <property type="term" value="C:endoplasmic reticulum membrane"/>
    <property type="evidence" value="ECO:0007669"/>
    <property type="project" value="UniProtKB-SubCell"/>
</dbReference>
<dbReference type="AlphaFoldDB" id="A0AAW0YSV8"/>
<keyword evidence="6 9" id="KW-0472">Membrane</keyword>
<name>A0AAW0YSV8_9TREE</name>
<evidence type="ECO:0000256" key="4">
    <source>
        <dbReference type="ARBA" id="ARBA00022824"/>
    </source>
</evidence>
<evidence type="ECO:0000259" key="10">
    <source>
        <dbReference type="SMART" id="SM00014"/>
    </source>
</evidence>
<feature type="transmembrane region" description="Helical" evidence="9">
    <location>
        <begin position="280"/>
        <end position="300"/>
    </location>
</feature>
<dbReference type="Proteomes" id="UP001388673">
    <property type="component" value="Unassembled WGS sequence"/>
</dbReference>
<dbReference type="PANTHER" id="PTHR14969">
    <property type="entry name" value="SPHINGOSINE-1-PHOSPHATE PHOSPHOHYDROLASE"/>
    <property type="match status" value="1"/>
</dbReference>
<dbReference type="Pfam" id="PF01569">
    <property type="entry name" value="PAP2"/>
    <property type="match status" value="1"/>
</dbReference>
<accession>A0AAW0YSV8</accession>
<keyword evidence="4" id="KW-0256">Endoplasmic reticulum</keyword>
<evidence type="ECO:0000256" key="7">
    <source>
        <dbReference type="ARBA" id="ARBA00038324"/>
    </source>
</evidence>
<feature type="region of interest" description="Disordered" evidence="8">
    <location>
        <begin position="396"/>
        <end position="463"/>
    </location>
</feature>
<dbReference type="InterPro" id="IPR036938">
    <property type="entry name" value="PAP2/HPO_sf"/>
</dbReference>
<feature type="compositionally biased region" description="Polar residues" evidence="8">
    <location>
        <begin position="409"/>
        <end position="428"/>
    </location>
</feature>
<dbReference type="GeneID" id="92184291"/>
<evidence type="ECO:0000256" key="3">
    <source>
        <dbReference type="ARBA" id="ARBA00022801"/>
    </source>
</evidence>
<feature type="transmembrane region" description="Helical" evidence="9">
    <location>
        <begin position="190"/>
        <end position="212"/>
    </location>
</feature>
<dbReference type="SUPFAM" id="SSF48317">
    <property type="entry name" value="Acid phosphatase/Vanadium-dependent haloperoxidase"/>
    <property type="match status" value="1"/>
</dbReference>
<dbReference type="PANTHER" id="PTHR14969:SF28">
    <property type="entry name" value="DIHYDROSPHINGOSINE 1-PHOSPHATE PHOSPHATASE LCB3-RELATED"/>
    <property type="match status" value="1"/>
</dbReference>
<keyword evidence="5 9" id="KW-1133">Transmembrane helix</keyword>
<dbReference type="GO" id="GO:0042392">
    <property type="term" value="F:sphingosine-1-phosphate phosphatase activity"/>
    <property type="evidence" value="ECO:0007669"/>
    <property type="project" value="TreeGrafter"/>
</dbReference>
<comment type="caution">
    <text evidence="11">The sequence shown here is derived from an EMBL/GenBank/DDBJ whole genome shotgun (WGS) entry which is preliminary data.</text>
</comment>
<proteinExistence type="inferred from homology"/>
<evidence type="ECO:0000256" key="9">
    <source>
        <dbReference type="SAM" id="Phobius"/>
    </source>
</evidence>
<feature type="transmembrane region" description="Helical" evidence="9">
    <location>
        <begin position="224"/>
        <end position="242"/>
    </location>
</feature>